<reference evidence="1 2" key="1">
    <citation type="submission" date="2015-06" db="EMBL/GenBank/DDBJ databases">
        <title>Survival trade-offs in plant roots during colonization by closely related pathogenic and mutualistic fungi.</title>
        <authorList>
            <person name="Hacquard S."/>
            <person name="Kracher B."/>
            <person name="Hiruma K."/>
            <person name="Weinman A."/>
            <person name="Muench P."/>
            <person name="Garrido Oter R."/>
            <person name="Ver Loren van Themaat E."/>
            <person name="Dallerey J.-F."/>
            <person name="Damm U."/>
            <person name="Henrissat B."/>
            <person name="Lespinet O."/>
            <person name="Thon M."/>
            <person name="Kemen E."/>
            <person name="McHardy A.C."/>
            <person name="Schulze-Lefert P."/>
            <person name="O'Connell R.J."/>
        </authorList>
    </citation>
    <scope>NUCLEOTIDE SEQUENCE [LARGE SCALE GENOMIC DNA]</scope>
    <source>
        <strain evidence="1 2">MAFF 238704</strain>
    </source>
</reference>
<organism evidence="1 2">
    <name type="scientific">Colletotrichum incanum</name>
    <name type="common">Soybean anthracnose fungus</name>
    <dbReference type="NCBI Taxonomy" id="1573173"/>
    <lineage>
        <taxon>Eukaryota</taxon>
        <taxon>Fungi</taxon>
        <taxon>Dikarya</taxon>
        <taxon>Ascomycota</taxon>
        <taxon>Pezizomycotina</taxon>
        <taxon>Sordariomycetes</taxon>
        <taxon>Hypocreomycetidae</taxon>
        <taxon>Glomerellales</taxon>
        <taxon>Glomerellaceae</taxon>
        <taxon>Colletotrichum</taxon>
        <taxon>Colletotrichum spaethianum species complex</taxon>
    </lineage>
</organism>
<dbReference type="AlphaFoldDB" id="A0A161W1X5"/>
<dbReference type="Proteomes" id="UP000076584">
    <property type="component" value="Unassembled WGS sequence"/>
</dbReference>
<sequence>MPSMALSCRIDAGSQTADEIQQAIRQLGNDSTALGKMKAASWVDSPAARACVYTVLYLNFRDAHALHIDLNKLRGKGLSIFDLQFCFFIVMKGFQVSIDDYRPGPGFSRTLNIRTAWLCPHEDS</sequence>
<keyword evidence="2" id="KW-1185">Reference proteome</keyword>
<dbReference type="EMBL" id="LFIW01001782">
    <property type="protein sequence ID" value="KZL81015.1"/>
    <property type="molecule type" value="Genomic_DNA"/>
</dbReference>
<comment type="caution">
    <text evidence="1">The sequence shown here is derived from an EMBL/GenBank/DDBJ whole genome shotgun (WGS) entry which is preliminary data.</text>
</comment>
<dbReference type="STRING" id="1573173.A0A161W1X5"/>
<name>A0A161W1X5_COLIC</name>
<protein>
    <submittedName>
        <fullName evidence="1">Uncharacterized protein</fullName>
    </submittedName>
</protein>
<evidence type="ECO:0000313" key="2">
    <source>
        <dbReference type="Proteomes" id="UP000076584"/>
    </source>
</evidence>
<accession>A0A161W1X5</accession>
<proteinExistence type="predicted"/>
<gene>
    <name evidence="1" type="ORF">CI238_03293</name>
</gene>
<evidence type="ECO:0000313" key="1">
    <source>
        <dbReference type="EMBL" id="KZL81015.1"/>
    </source>
</evidence>